<sequence length="107" mass="13025">EEVETHVHLFVECLWFKEVLGHLARWLEMCLPSLNVKECVRWIRRRQWRRGKKEIVAAVWSVAIYHTWRARNGRIFSEKEVNTQLCCWADQTGNQNKIGWYWEHKES</sequence>
<organism evidence="1 2">
    <name type="scientific">Datura stramonium</name>
    <name type="common">Jimsonweed</name>
    <name type="synonym">Common thornapple</name>
    <dbReference type="NCBI Taxonomy" id="4076"/>
    <lineage>
        <taxon>Eukaryota</taxon>
        <taxon>Viridiplantae</taxon>
        <taxon>Streptophyta</taxon>
        <taxon>Embryophyta</taxon>
        <taxon>Tracheophyta</taxon>
        <taxon>Spermatophyta</taxon>
        <taxon>Magnoliopsida</taxon>
        <taxon>eudicotyledons</taxon>
        <taxon>Gunneridae</taxon>
        <taxon>Pentapetalae</taxon>
        <taxon>asterids</taxon>
        <taxon>lamiids</taxon>
        <taxon>Solanales</taxon>
        <taxon>Solanaceae</taxon>
        <taxon>Solanoideae</taxon>
        <taxon>Datureae</taxon>
        <taxon>Datura</taxon>
    </lineage>
</organism>
<dbReference type="Proteomes" id="UP000823775">
    <property type="component" value="Unassembled WGS sequence"/>
</dbReference>
<keyword evidence="2" id="KW-1185">Reference proteome</keyword>
<protein>
    <recommendedName>
        <fullName evidence="3">Reverse transcriptase zinc-binding domain-containing protein</fullName>
    </recommendedName>
</protein>
<accession>A0ABS8SE54</accession>
<proteinExistence type="predicted"/>
<evidence type="ECO:0000313" key="2">
    <source>
        <dbReference type="Proteomes" id="UP000823775"/>
    </source>
</evidence>
<evidence type="ECO:0008006" key="3">
    <source>
        <dbReference type="Google" id="ProtNLM"/>
    </source>
</evidence>
<gene>
    <name evidence="1" type="ORF">HAX54_034080</name>
</gene>
<comment type="caution">
    <text evidence="1">The sequence shown here is derived from an EMBL/GenBank/DDBJ whole genome shotgun (WGS) entry which is preliminary data.</text>
</comment>
<name>A0ABS8SE54_DATST</name>
<dbReference type="EMBL" id="JACEIK010000438">
    <property type="protein sequence ID" value="MCD7457093.1"/>
    <property type="molecule type" value="Genomic_DNA"/>
</dbReference>
<reference evidence="1 2" key="1">
    <citation type="journal article" date="2021" name="BMC Genomics">
        <title>Datura genome reveals duplications of psychoactive alkaloid biosynthetic genes and high mutation rate following tissue culture.</title>
        <authorList>
            <person name="Rajewski A."/>
            <person name="Carter-House D."/>
            <person name="Stajich J."/>
            <person name="Litt A."/>
        </authorList>
    </citation>
    <scope>NUCLEOTIDE SEQUENCE [LARGE SCALE GENOMIC DNA]</scope>
    <source>
        <strain evidence="1">AR-01</strain>
    </source>
</reference>
<evidence type="ECO:0000313" key="1">
    <source>
        <dbReference type="EMBL" id="MCD7457093.1"/>
    </source>
</evidence>
<feature type="non-terminal residue" evidence="1">
    <location>
        <position position="1"/>
    </location>
</feature>